<dbReference type="Proteomes" id="UP001331761">
    <property type="component" value="Unassembled WGS sequence"/>
</dbReference>
<keyword evidence="4" id="KW-1185">Reference proteome</keyword>
<reference evidence="3 4" key="1">
    <citation type="submission" date="2019-10" db="EMBL/GenBank/DDBJ databases">
        <title>Assembly and Annotation for the nematode Trichostrongylus colubriformis.</title>
        <authorList>
            <person name="Martin J."/>
        </authorList>
    </citation>
    <scope>NUCLEOTIDE SEQUENCE [LARGE SCALE GENOMIC DNA]</scope>
    <source>
        <strain evidence="3">G859</strain>
        <tissue evidence="3">Whole worm</tissue>
    </source>
</reference>
<dbReference type="SMART" id="SM00198">
    <property type="entry name" value="SCP"/>
    <property type="match status" value="1"/>
</dbReference>
<evidence type="ECO:0000256" key="1">
    <source>
        <dbReference type="SAM" id="SignalP"/>
    </source>
</evidence>
<dbReference type="Gene3D" id="3.40.33.10">
    <property type="entry name" value="CAP"/>
    <property type="match status" value="2"/>
</dbReference>
<feature type="domain" description="SCP" evidence="2">
    <location>
        <begin position="256"/>
        <end position="413"/>
    </location>
</feature>
<protein>
    <recommendedName>
        <fullName evidence="2">SCP domain-containing protein</fullName>
    </recommendedName>
</protein>
<sequence length="446" mass="48960">MRLLFMVLLLIYGASGLDVNAYVGQQLNELRQSIANGSAPKPGNGYRPDPANGYLPSSSAMFTLTRDAWLASVAQANAFDCITPDNPALGMGASMNYYMGGASPSDTIDEKEMVDNALAQWKQEPYLYGSMGLNDDVIYRYQIIENFANIIYYQSTKFGCHLKICNVTHAVLTALVCVFDKSPILNSPLYIVSQNRVNGCASDSDCEQALPFAKCNGTTGLCSPTITTDFIQPPTTPSTTTTTTTMPGLHGTITEEIRRKIINMHNYRRSRLAQGLVQNGKTGRMLPAGSNIFNMSYSIKLEQAAQKYANTCPSIGSTSLTNMGENLASISSNTKSFQDCIYEAIKSFWSQIKTQRVNFKVMFTEKLAKRPDGPLKFTQMAWAETHQVGCGAQRCGQNTVVVCRYSPRGNIVNQTIYRMGRMCTTCPYGGCTTDRMHQGLCPAPVI</sequence>
<dbReference type="SUPFAM" id="SSF55797">
    <property type="entry name" value="PR-1-like"/>
    <property type="match status" value="2"/>
</dbReference>
<keyword evidence="1" id="KW-0732">Signal</keyword>
<evidence type="ECO:0000313" key="4">
    <source>
        <dbReference type="Proteomes" id="UP001331761"/>
    </source>
</evidence>
<evidence type="ECO:0000259" key="2">
    <source>
        <dbReference type="SMART" id="SM00198"/>
    </source>
</evidence>
<dbReference type="InterPro" id="IPR001283">
    <property type="entry name" value="CRISP-related"/>
</dbReference>
<accession>A0AAN8IDA0</accession>
<dbReference type="PROSITE" id="PS01010">
    <property type="entry name" value="CRISP_2"/>
    <property type="match status" value="1"/>
</dbReference>
<dbReference type="InterPro" id="IPR014044">
    <property type="entry name" value="CAP_dom"/>
</dbReference>
<dbReference type="GO" id="GO:0005576">
    <property type="term" value="C:extracellular region"/>
    <property type="evidence" value="ECO:0007669"/>
    <property type="project" value="InterPro"/>
</dbReference>
<name>A0AAN8IDA0_TRICO</name>
<dbReference type="PRINTS" id="PR00838">
    <property type="entry name" value="V5ALLERGEN"/>
</dbReference>
<feature type="chain" id="PRO_5043021033" description="SCP domain-containing protein" evidence="1">
    <location>
        <begin position="17"/>
        <end position="446"/>
    </location>
</feature>
<dbReference type="AlphaFoldDB" id="A0AAN8IDA0"/>
<dbReference type="EMBL" id="WIXE01025426">
    <property type="protein sequence ID" value="KAK5964712.1"/>
    <property type="molecule type" value="Genomic_DNA"/>
</dbReference>
<gene>
    <name evidence="3" type="ORF">GCK32_009291</name>
</gene>
<proteinExistence type="predicted"/>
<dbReference type="PANTHER" id="PTHR10334">
    <property type="entry name" value="CYSTEINE-RICH SECRETORY PROTEIN-RELATED"/>
    <property type="match status" value="1"/>
</dbReference>
<dbReference type="InterPro" id="IPR002413">
    <property type="entry name" value="V5_allergen-like"/>
</dbReference>
<organism evidence="3 4">
    <name type="scientific">Trichostrongylus colubriformis</name>
    <name type="common">Black scour worm</name>
    <dbReference type="NCBI Taxonomy" id="6319"/>
    <lineage>
        <taxon>Eukaryota</taxon>
        <taxon>Metazoa</taxon>
        <taxon>Ecdysozoa</taxon>
        <taxon>Nematoda</taxon>
        <taxon>Chromadorea</taxon>
        <taxon>Rhabditida</taxon>
        <taxon>Rhabditina</taxon>
        <taxon>Rhabditomorpha</taxon>
        <taxon>Strongyloidea</taxon>
        <taxon>Trichostrongylidae</taxon>
        <taxon>Trichostrongylus</taxon>
    </lineage>
</organism>
<comment type="caution">
    <text evidence="3">The sequence shown here is derived from an EMBL/GenBank/DDBJ whole genome shotgun (WGS) entry which is preliminary data.</text>
</comment>
<dbReference type="InterPro" id="IPR035940">
    <property type="entry name" value="CAP_sf"/>
</dbReference>
<dbReference type="InterPro" id="IPR018244">
    <property type="entry name" value="Allrgn_V5/Tpx1_CS"/>
</dbReference>
<feature type="signal peptide" evidence="1">
    <location>
        <begin position="1"/>
        <end position="16"/>
    </location>
</feature>
<dbReference type="PRINTS" id="PR00837">
    <property type="entry name" value="V5TPXLIKE"/>
</dbReference>
<evidence type="ECO:0000313" key="3">
    <source>
        <dbReference type="EMBL" id="KAK5964712.1"/>
    </source>
</evidence>
<dbReference type="Pfam" id="PF00188">
    <property type="entry name" value="CAP"/>
    <property type="match status" value="2"/>
</dbReference>
<dbReference type="CDD" id="cd05380">
    <property type="entry name" value="CAP_euk"/>
    <property type="match status" value="2"/>
</dbReference>